<keyword evidence="5 7" id="KW-1133">Transmembrane helix</keyword>
<reference evidence="9 10" key="1">
    <citation type="submission" date="2020-08" db="EMBL/GenBank/DDBJ databases">
        <title>Genomic Encyclopedia of Type Strains, Phase IV (KMG-IV): sequencing the most valuable type-strain genomes for metagenomic binning, comparative biology and taxonomic classification.</title>
        <authorList>
            <person name="Goeker M."/>
        </authorList>
    </citation>
    <scope>NUCLEOTIDE SEQUENCE [LARGE SCALE GENOMIC DNA]</scope>
    <source>
        <strain evidence="9 10">DSM 11805</strain>
    </source>
</reference>
<evidence type="ECO:0000256" key="7">
    <source>
        <dbReference type="RuleBase" id="RU363032"/>
    </source>
</evidence>
<dbReference type="PANTHER" id="PTHR43744">
    <property type="entry name" value="ABC TRANSPORTER PERMEASE PROTEIN MG189-RELATED-RELATED"/>
    <property type="match status" value="1"/>
</dbReference>
<evidence type="ECO:0000313" key="9">
    <source>
        <dbReference type="EMBL" id="MBB6513574.1"/>
    </source>
</evidence>
<feature type="domain" description="ABC transmembrane type-1" evidence="8">
    <location>
        <begin position="83"/>
        <end position="273"/>
    </location>
</feature>
<evidence type="ECO:0000256" key="6">
    <source>
        <dbReference type="ARBA" id="ARBA00023136"/>
    </source>
</evidence>
<evidence type="ECO:0000313" key="10">
    <source>
        <dbReference type="Proteomes" id="UP000572212"/>
    </source>
</evidence>
<dbReference type="CDD" id="cd06261">
    <property type="entry name" value="TM_PBP2"/>
    <property type="match status" value="1"/>
</dbReference>
<dbReference type="GO" id="GO:0055085">
    <property type="term" value="P:transmembrane transport"/>
    <property type="evidence" value="ECO:0007669"/>
    <property type="project" value="InterPro"/>
</dbReference>
<comment type="similarity">
    <text evidence="7">Belongs to the binding-protein-dependent transport system permease family.</text>
</comment>
<gene>
    <name evidence="9" type="ORF">GGQ92_002386</name>
</gene>
<dbReference type="GO" id="GO:0005886">
    <property type="term" value="C:plasma membrane"/>
    <property type="evidence" value="ECO:0007669"/>
    <property type="project" value="UniProtKB-SubCell"/>
</dbReference>
<dbReference type="PROSITE" id="PS50928">
    <property type="entry name" value="ABC_TM1"/>
    <property type="match status" value="1"/>
</dbReference>
<keyword evidence="2 7" id="KW-0813">Transport</keyword>
<dbReference type="InterPro" id="IPR000515">
    <property type="entry name" value="MetI-like"/>
</dbReference>
<dbReference type="PANTHER" id="PTHR43744:SF12">
    <property type="entry name" value="ABC TRANSPORTER PERMEASE PROTEIN MG189-RELATED"/>
    <property type="match status" value="1"/>
</dbReference>
<organism evidence="9 10">
    <name type="scientific">Gracilibacillus halotolerans</name>
    <dbReference type="NCBI Taxonomy" id="74386"/>
    <lineage>
        <taxon>Bacteria</taxon>
        <taxon>Bacillati</taxon>
        <taxon>Bacillota</taxon>
        <taxon>Bacilli</taxon>
        <taxon>Bacillales</taxon>
        <taxon>Bacillaceae</taxon>
        <taxon>Gracilibacillus</taxon>
    </lineage>
</organism>
<dbReference type="Pfam" id="PF00528">
    <property type="entry name" value="BPD_transp_1"/>
    <property type="match status" value="1"/>
</dbReference>
<comment type="caution">
    <text evidence="9">The sequence shown here is derived from an EMBL/GenBank/DDBJ whole genome shotgun (WGS) entry which is preliminary data.</text>
</comment>
<comment type="subcellular location">
    <subcellularLocation>
        <location evidence="1 7">Cell membrane</location>
        <topology evidence="1 7">Multi-pass membrane protein</topology>
    </subcellularLocation>
</comment>
<evidence type="ECO:0000256" key="1">
    <source>
        <dbReference type="ARBA" id="ARBA00004651"/>
    </source>
</evidence>
<name>A0A841RRK7_9BACI</name>
<sequence length="287" mass="31922">MSETIMSKTVSRRKRKISASSIFIYAFLTLASLLSLFPFYWMFVMATRPSAAFSSVPPIVTPGGLLVENFQKVLEQIEFFKALGNTVIICTAVTLVVLLISSLAGFAFAKFKFPGKNLLFVGILLTMVIPPQLGLIPQYYLISQAGLLDTLSGVMILFFLNPLGIFLMRQYVSEAVPDELIEASKLDGCSNFRIYRSIVLPIILPAFATLGIIVFTAVWGEFLWQFTVLRDPEKYTIQVALASLNNTFKVDYGMLMSGVFWATVPLIIIFLCFNRLFIASITEGAVK</sequence>
<dbReference type="Gene3D" id="1.10.3720.10">
    <property type="entry name" value="MetI-like"/>
    <property type="match status" value="1"/>
</dbReference>
<evidence type="ECO:0000256" key="5">
    <source>
        <dbReference type="ARBA" id="ARBA00022989"/>
    </source>
</evidence>
<keyword evidence="3" id="KW-1003">Cell membrane</keyword>
<keyword evidence="4 7" id="KW-0812">Transmembrane</keyword>
<feature type="transmembrane region" description="Helical" evidence="7">
    <location>
        <begin position="82"/>
        <end position="106"/>
    </location>
</feature>
<feature type="transmembrane region" description="Helical" evidence="7">
    <location>
        <begin position="21"/>
        <end position="43"/>
    </location>
</feature>
<dbReference type="EMBL" id="JACHON010000013">
    <property type="protein sequence ID" value="MBB6513574.1"/>
    <property type="molecule type" value="Genomic_DNA"/>
</dbReference>
<proteinExistence type="inferred from homology"/>
<protein>
    <submittedName>
        <fullName evidence="9">Cellobiose transport system permease protein</fullName>
    </submittedName>
</protein>
<feature type="transmembrane region" description="Helical" evidence="7">
    <location>
        <begin position="118"/>
        <end position="135"/>
    </location>
</feature>
<dbReference type="AlphaFoldDB" id="A0A841RRK7"/>
<dbReference type="InterPro" id="IPR035906">
    <property type="entry name" value="MetI-like_sf"/>
</dbReference>
<evidence type="ECO:0000259" key="8">
    <source>
        <dbReference type="PROSITE" id="PS50928"/>
    </source>
</evidence>
<dbReference type="Proteomes" id="UP000572212">
    <property type="component" value="Unassembled WGS sequence"/>
</dbReference>
<evidence type="ECO:0000256" key="2">
    <source>
        <dbReference type="ARBA" id="ARBA00022448"/>
    </source>
</evidence>
<feature type="transmembrane region" description="Helical" evidence="7">
    <location>
        <begin position="198"/>
        <end position="219"/>
    </location>
</feature>
<keyword evidence="10" id="KW-1185">Reference proteome</keyword>
<accession>A0A841RRK7</accession>
<evidence type="ECO:0000256" key="3">
    <source>
        <dbReference type="ARBA" id="ARBA00022475"/>
    </source>
</evidence>
<keyword evidence="6 7" id="KW-0472">Membrane</keyword>
<feature type="transmembrane region" description="Helical" evidence="7">
    <location>
        <begin position="252"/>
        <end position="273"/>
    </location>
</feature>
<evidence type="ECO:0000256" key="4">
    <source>
        <dbReference type="ARBA" id="ARBA00022692"/>
    </source>
</evidence>
<feature type="transmembrane region" description="Helical" evidence="7">
    <location>
        <begin position="141"/>
        <end position="160"/>
    </location>
</feature>
<dbReference type="SUPFAM" id="SSF161098">
    <property type="entry name" value="MetI-like"/>
    <property type="match status" value="1"/>
</dbReference>